<evidence type="ECO:0000256" key="1">
    <source>
        <dbReference type="PROSITE-ProRule" id="PRU00520"/>
    </source>
</evidence>
<dbReference type="GO" id="GO:0003998">
    <property type="term" value="F:acylphosphatase activity"/>
    <property type="evidence" value="ECO:0007669"/>
    <property type="project" value="UniProtKB-EC"/>
</dbReference>
<dbReference type="InterPro" id="IPR017968">
    <property type="entry name" value="Acylphosphatase_CS"/>
</dbReference>
<dbReference type="EC" id="3.6.1.7" evidence="1"/>
<dbReference type="SUPFAM" id="SSF54975">
    <property type="entry name" value="Acylphosphatase/BLUF domain-like"/>
    <property type="match status" value="1"/>
</dbReference>
<dbReference type="InterPro" id="IPR020456">
    <property type="entry name" value="Acylphosphatase"/>
</dbReference>
<accession>A0A0C3CNB3</accession>
<evidence type="ECO:0000256" key="2">
    <source>
        <dbReference type="RuleBase" id="RU004168"/>
    </source>
</evidence>
<feature type="active site" evidence="1">
    <location>
        <position position="19"/>
    </location>
</feature>
<organism evidence="4 5">
    <name type="scientific">Oidiodendron maius (strain Zn)</name>
    <dbReference type="NCBI Taxonomy" id="913774"/>
    <lineage>
        <taxon>Eukaryota</taxon>
        <taxon>Fungi</taxon>
        <taxon>Dikarya</taxon>
        <taxon>Ascomycota</taxon>
        <taxon>Pezizomycotina</taxon>
        <taxon>Leotiomycetes</taxon>
        <taxon>Leotiomycetes incertae sedis</taxon>
        <taxon>Myxotrichaceae</taxon>
        <taxon>Oidiodendron</taxon>
    </lineage>
</organism>
<name>A0A0C3CNB3_OIDMZ</name>
<protein>
    <recommendedName>
        <fullName evidence="1">acylphosphatase</fullName>
        <ecNumber evidence="1">3.6.1.7</ecNumber>
    </recommendedName>
</protein>
<feature type="active site" evidence="1">
    <location>
        <position position="37"/>
    </location>
</feature>
<dbReference type="EMBL" id="KN832877">
    <property type="protein sequence ID" value="KIN00539.1"/>
    <property type="molecule type" value="Genomic_DNA"/>
</dbReference>
<evidence type="ECO:0000259" key="3">
    <source>
        <dbReference type="PROSITE" id="PS51160"/>
    </source>
</evidence>
<dbReference type="Proteomes" id="UP000054321">
    <property type="component" value="Unassembled WGS sequence"/>
</dbReference>
<proteinExistence type="inferred from homology"/>
<dbReference type="InterPro" id="IPR001792">
    <property type="entry name" value="Acylphosphatase-like_dom"/>
</dbReference>
<comment type="similarity">
    <text evidence="2">Belongs to the acylphosphatase family.</text>
</comment>
<dbReference type="Pfam" id="PF00708">
    <property type="entry name" value="Acylphosphatase"/>
    <property type="match status" value="1"/>
</dbReference>
<gene>
    <name evidence="4" type="ORF">OIDMADRAFT_19574</name>
</gene>
<dbReference type="PANTHER" id="PTHR47268">
    <property type="entry name" value="ACYLPHOSPHATASE"/>
    <property type="match status" value="1"/>
</dbReference>
<evidence type="ECO:0000313" key="4">
    <source>
        <dbReference type="EMBL" id="KIN00539.1"/>
    </source>
</evidence>
<keyword evidence="5" id="KW-1185">Reference proteome</keyword>
<sequence length="91" mass="10146">MVQRIAFRVHGSVQGVSYRYFTRKRAAECSITGWVRNASGGTVQGEAQGSEDSLTSFFGYLERGPSMAVVEKLEREEIEVVKGEKGFQIRV</sequence>
<comment type="catalytic activity">
    <reaction evidence="1">
        <text>an acyl phosphate + H2O = a carboxylate + phosphate + H(+)</text>
        <dbReference type="Rhea" id="RHEA:14965"/>
        <dbReference type="ChEBI" id="CHEBI:15377"/>
        <dbReference type="ChEBI" id="CHEBI:15378"/>
        <dbReference type="ChEBI" id="CHEBI:29067"/>
        <dbReference type="ChEBI" id="CHEBI:43474"/>
        <dbReference type="ChEBI" id="CHEBI:59918"/>
        <dbReference type="EC" id="3.6.1.7"/>
    </reaction>
</comment>
<dbReference type="PROSITE" id="PS51160">
    <property type="entry name" value="ACYLPHOSPHATASE_3"/>
    <property type="match status" value="1"/>
</dbReference>
<dbReference type="PANTHER" id="PTHR47268:SF4">
    <property type="entry name" value="ACYLPHOSPHATASE"/>
    <property type="match status" value="1"/>
</dbReference>
<dbReference type="Gene3D" id="3.30.70.100">
    <property type="match status" value="1"/>
</dbReference>
<keyword evidence="1" id="KW-0378">Hydrolase</keyword>
<dbReference type="InterPro" id="IPR036046">
    <property type="entry name" value="Acylphosphatase-like_dom_sf"/>
</dbReference>
<dbReference type="PROSITE" id="PS00151">
    <property type="entry name" value="ACYLPHOSPHATASE_2"/>
    <property type="match status" value="1"/>
</dbReference>
<dbReference type="InParanoid" id="A0A0C3CNB3"/>
<dbReference type="AlphaFoldDB" id="A0A0C3CNB3"/>
<reference evidence="4 5" key="1">
    <citation type="submission" date="2014-04" db="EMBL/GenBank/DDBJ databases">
        <authorList>
            <consortium name="DOE Joint Genome Institute"/>
            <person name="Kuo A."/>
            <person name="Martino E."/>
            <person name="Perotto S."/>
            <person name="Kohler A."/>
            <person name="Nagy L.G."/>
            <person name="Floudas D."/>
            <person name="Copeland A."/>
            <person name="Barry K.W."/>
            <person name="Cichocki N."/>
            <person name="Veneault-Fourrey C."/>
            <person name="LaButti K."/>
            <person name="Lindquist E.A."/>
            <person name="Lipzen A."/>
            <person name="Lundell T."/>
            <person name="Morin E."/>
            <person name="Murat C."/>
            <person name="Sun H."/>
            <person name="Tunlid A."/>
            <person name="Henrissat B."/>
            <person name="Grigoriev I.V."/>
            <person name="Hibbett D.S."/>
            <person name="Martin F."/>
            <person name="Nordberg H.P."/>
            <person name="Cantor M.N."/>
            <person name="Hua S.X."/>
        </authorList>
    </citation>
    <scope>NUCLEOTIDE SEQUENCE [LARGE SCALE GENOMIC DNA]</scope>
    <source>
        <strain evidence="4 5">Zn</strain>
    </source>
</reference>
<feature type="domain" description="Acylphosphatase-like" evidence="3">
    <location>
        <begin position="4"/>
        <end position="91"/>
    </location>
</feature>
<dbReference type="PRINTS" id="PR00112">
    <property type="entry name" value="ACYLPHPHTASE"/>
</dbReference>
<dbReference type="STRING" id="913774.A0A0C3CNB3"/>
<evidence type="ECO:0000313" key="5">
    <source>
        <dbReference type="Proteomes" id="UP000054321"/>
    </source>
</evidence>
<reference evidence="5" key="2">
    <citation type="submission" date="2015-01" db="EMBL/GenBank/DDBJ databases">
        <title>Evolutionary Origins and Diversification of the Mycorrhizal Mutualists.</title>
        <authorList>
            <consortium name="DOE Joint Genome Institute"/>
            <consortium name="Mycorrhizal Genomics Consortium"/>
            <person name="Kohler A."/>
            <person name="Kuo A."/>
            <person name="Nagy L.G."/>
            <person name="Floudas D."/>
            <person name="Copeland A."/>
            <person name="Barry K.W."/>
            <person name="Cichocki N."/>
            <person name="Veneault-Fourrey C."/>
            <person name="LaButti K."/>
            <person name="Lindquist E.A."/>
            <person name="Lipzen A."/>
            <person name="Lundell T."/>
            <person name="Morin E."/>
            <person name="Murat C."/>
            <person name="Riley R."/>
            <person name="Ohm R."/>
            <person name="Sun H."/>
            <person name="Tunlid A."/>
            <person name="Henrissat B."/>
            <person name="Grigoriev I.V."/>
            <person name="Hibbett D.S."/>
            <person name="Martin F."/>
        </authorList>
    </citation>
    <scope>NUCLEOTIDE SEQUENCE [LARGE SCALE GENOMIC DNA]</scope>
    <source>
        <strain evidence="5">Zn</strain>
    </source>
</reference>
<dbReference type="HOGENOM" id="CLU_141932_4_0_1"/>
<dbReference type="OrthoDB" id="7961613at2759"/>